<dbReference type="Pfam" id="PF25951">
    <property type="entry name" value="DUF7989"/>
    <property type="match status" value="1"/>
</dbReference>
<dbReference type="Proteomes" id="UP001254813">
    <property type="component" value="Unassembled WGS sequence"/>
</dbReference>
<gene>
    <name evidence="2" type="ORF">NDI79_01720</name>
</gene>
<accession>A0ABU2FY03</accession>
<dbReference type="InterPro" id="IPR058742">
    <property type="entry name" value="DUF7989"/>
</dbReference>
<name>A0ABU2FY03_9EURY</name>
<sequence length="50" mass="5419">MTEERASMKEISHTPPTGETVTNVWNRGREGEEAEVDAEATPDSTVAADD</sequence>
<evidence type="ECO:0000313" key="2">
    <source>
        <dbReference type="EMBL" id="MDS0292884.1"/>
    </source>
</evidence>
<feature type="compositionally biased region" description="Basic and acidic residues" evidence="1">
    <location>
        <begin position="1"/>
        <end position="12"/>
    </location>
</feature>
<proteinExistence type="predicted"/>
<evidence type="ECO:0000256" key="1">
    <source>
        <dbReference type="SAM" id="MobiDB-lite"/>
    </source>
</evidence>
<comment type="caution">
    <text evidence="2">The sequence shown here is derived from an EMBL/GenBank/DDBJ whole genome shotgun (WGS) entry which is preliminary data.</text>
</comment>
<evidence type="ECO:0000313" key="3">
    <source>
        <dbReference type="Proteomes" id="UP001254813"/>
    </source>
</evidence>
<protein>
    <submittedName>
        <fullName evidence="2">Uncharacterized protein</fullName>
    </submittedName>
</protein>
<dbReference type="EMBL" id="JAMQOQ010000001">
    <property type="protein sequence ID" value="MDS0292884.1"/>
    <property type="molecule type" value="Genomic_DNA"/>
</dbReference>
<dbReference type="RefSeq" id="WP_310926723.1">
    <property type="nucleotide sequence ID" value="NZ_JAMQOQ010000001.1"/>
</dbReference>
<organism evidence="2 3">
    <name type="scientific">Halogeometricum luteum</name>
    <dbReference type="NCBI Taxonomy" id="2950537"/>
    <lineage>
        <taxon>Archaea</taxon>
        <taxon>Methanobacteriati</taxon>
        <taxon>Methanobacteriota</taxon>
        <taxon>Stenosarchaea group</taxon>
        <taxon>Halobacteria</taxon>
        <taxon>Halobacteriales</taxon>
        <taxon>Haloferacaceae</taxon>
        <taxon>Halogeometricum</taxon>
    </lineage>
</organism>
<feature type="compositionally biased region" description="Polar residues" evidence="1">
    <location>
        <begin position="14"/>
        <end position="25"/>
    </location>
</feature>
<reference evidence="2 3" key="1">
    <citation type="submission" date="2022-06" db="EMBL/GenBank/DDBJ databases">
        <title>Halogeometricum sp. a new haloarchaeum isolate from saline soil.</title>
        <authorList>
            <person name="Strakova D."/>
            <person name="Galisteo C."/>
            <person name="Sanchez-Porro C."/>
            <person name="Ventosa A."/>
        </authorList>
    </citation>
    <scope>NUCLEOTIDE SEQUENCE [LARGE SCALE GENOMIC DNA]</scope>
    <source>
        <strain evidence="3">S3BR25-2</strain>
    </source>
</reference>
<keyword evidence="3" id="KW-1185">Reference proteome</keyword>
<feature type="region of interest" description="Disordered" evidence="1">
    <location>
        <begin position="1"/>
        <end position="50"/>
    </location>
</feature>